<comment type="caution">
    <text evidence="1">The sequence shown here is derived from an EMBL/GenBank/DDBJ whole genome shotgun (WGS) entry which is preliminary data.</text>
</comment>
<reference evidence="1" key="1">
    <citation type="submission" date="2022-07" db="EMBL/GenBank/DDBJ databases">
        <title>Phylogenomic reconstructions and comparative analyses of Kickxellomycotina fungi.</title>
        <authorList>
            <person name="Reynolds N.K."/>
            <person name="Stajich J.E."/>
            <person name="Barry K."/>
            <person name="Grigoriev I.V."/>
            <person name="Crous P."/>
            <person name="Smith M.E."/>
        </authorList>
    </citation>
    <scope>NUCLEOTIDE SEQUENCE</scope>
    <source>
        <strain evidence="1">CBS 109366</strain>
    </source>
</reference>
<name>A0ACC1K4W7_9FUNG</name>
<accession>A0ACC1K4W7</accession>
<dbReference type="Proteomes" id="UP001140234">
    <property type="component" value="Unassembled WGS sequence"/>
</dbReference>
<dbReference type="EMBL" id="JANBUJ010000241">
    <property type="protein sequence ID" value="KAJ2773310.1"/>
    <property type="molecule type" value="Genomic_DNA"/>
</dbReference>
<evidence type="ECO:0000313" key="2">
    <source>
        <dbReference type="Proteomes" id="UP001140234"/>
    </source>
</evidence>
<keyword evidence="2" id="KW-1185">Reference proteome</keyword>
<protein>
    <submittedName>
        <fullName evidence="1">Histone transcription regulator 3</fullName>
    </submittedName>
</protein>
<proteinExistence type="predicted"/>
<organism evidence="1 2">
    <name type="scientific">Coemansia nantahalensis</name>
    <dbReference type="NCBI Taxonomy" id="2789366"/>
    <lineage>
        <taxon>Eukaryota</taxon>
        <taxon>Fungi</taxon>
        <taxon>Fungi incertae sedis</taxon>
        <taxon>Zoopagomycota</taxon>
        <taxon>Kickxellomycotina</taxon>
        <taxon>Kickxellomycetes</taxon>
        <taxon>Kickxellales</taxon>
        <taxon>Kickxellaceae</taxon>
        <taxon>Coemansia</taxon>
    </lineage>
</organism>
<gene>
    <name evidence="1" type="primary">HIR3</name>
    <name evidence="1" type="ORF">IWQ57_001355</name>
</gene>
<evidence type="ECO:0000313" key="1">
    <source>
        <dbReference type="EMBL" id="KAJ2773310.1"/>
    </source>
</evidence>
<sequence length="1952" mass="205030">MPAAPAARLEEEVRALIHRYQAALRKWLQGQHADACAEFGNLAESALLSQAQEAHVESECSAYCKEHGGLSIARLRSLVLANAGVLRLTVGAGGLARRLLGGLAFDERSRLAAEASDGEETAVREALAQLMAALPFDQANAAHRLAAGQCALALGHYDIAVSVLGEVLGPGADAGLRLPEQRWGPLKWWCARAAVQAALMRGDVGLAAEIVESTSIRNRSASGELQRLFDSCVVSPARSSAPAVVRMPGAGALDPPAAAQPYALTVHASGDAVSLATLGEAIVAHYKQCATGCPAAGAAAILGHVPLEICAETAVPDSGVAPTHVAPQVTGDMSEAEADARDHRAEPGAECHSHTDAEDTGSGPDCFTGSDVCRAPKRRASSSSSSDERPAKRRSTRFSERAGLIVATSTYGAGGGNIAPPSVGGRAAAARGGTRHALTASPTAAVSAASKEASESALAWLRAIDAVDSQAAADAAGLCAAVAEVSFRQAYPGQRHRAQGRAQPAYDKSALADWNMDLRSRGSSGSKGADMDALDAALQSIANTDANYHASLVAHLRQQCSGQSNGTLPDSEPQPHCHSLGISKCRALVDGNSGVFDLLLRYMDMATEAYCASPLAFLGSPRLKLTTLAVARIAHGLLLDRAAHGNSTDGRADDVRQGIRCGTLVILLVADPLAGGTARQQQNSAMRTQWVAAAEDAIGCAGLQENDPCVTAYRIAAAWTDYEAAAASNDVAHAATSVAVCADLLQRHADSSGGALVARCSLSGMPVTVELARQRQAHLEFFGRLAKAADLARADEGRAIAFLRSIAEPFADSAAATLAFPQQIAAARLLAALCDRQGMPADRALVVLYELHLYLSRLLAAPADGTAPIRPVISRCAECLQTIHAMAATAGSPVDQYLDSGGAQVVLRRVVGQLVPMAIALVNHFEVSPAGAAERPATSPEARFVGLAAWLAARVVACTPLASPPVRSSGEPAAAPSECSDDADALDSHMRFLSGMHGLLGERGLCTAAGGAFLKHVFLVCQQQLERGSDSPAHWDVAGSCLRCMFDIKLHSSSGSTAERHPSVRVDMDQQLANAAYLLVEPELLDALRSRKGAGLRSDLKAVVDKADSVLGSVDIAKHPRLAMNMDAIDDYLDGATMPTFAQLEHALRGDGPRAVHVACVPLRGTADGMGIPAACLSLPFVRATMQHDLLLSRMRSGLARAVEDYDEIIEDYKLNVSLSPASAEAWHHLGQAHSDLADELLLGTASEVLDSRHDIATLLRSALSCVLQAKQLLEPIGQPSVRRSKQFSGRDDDGDSTGSSEALGQLHGQVYSLAGWLLYRIAARPLPMLALEILPSNILVADDDDDGDDDSDADHDNDDVDHGDEGRGSRQAWDVGAWGSSGAHAEALSRSLGRRYSVAPPCSRVYALAHEMLLHATRLEPGSWKPVYMLGKATGKLGRPLAACALYLKACHLACAAAPAPLSAYSMPGGAADAMCKLLSTLVKLVWSQKADAATAQRFLDALPITAASTTPAAPAEPGPRAGSGPPETPHPAAASLFAATRDVLDQVCAADKRRRHHRSAFLLAWMSHHVFSDPERAKHALLGLLQMRGAGKQLASFYKTDFEAAGKHYLYLEKYLALYIDTLAATRDIDGIRALARKLPRSADMLYDAPAMLRRVGTAEMAILQSMVRALSCPRVAVAAAPGTSDGQIVLQVGLDDSVDPQTRAVFRHCRLNRTQFNYARDFARENIVRIMSVRQQVRTALTAAEAPGTAAAATAAATGPPPLNAAALRDALASADRDTTDYLETADKAIALFGHLLDQKKHASNPEELSQLNDCVADVYALVLSTYGQSRCVAPAPLLHEATPADACRHVSELLAQAPRPAPPGGPFWQCITFDETRHDGSQQYRLLDPLLEFQVNKLLDSVRAAQAHLGSSSPDASADPAQGTQQLPAAAPAKLPASGEPAADGAAA</sequence>